<proteinExistence type="predicted"/>
<reference evidence="1 2" key="1">
    <citation type="journal article" date="2009" name="Nature">
        <title>The Sorghum bicolor genome and the diversification of grasses.</title>
        <authorList>
            <person name="Paterson A.H."/>
            <person name="Bowers J.E."/>
            <person name="Bruggmann R."/>
            <person name="Dubchak I."/>
            <person name="Grimwood J."/>
            <person name="Gundlach H."/>
            <person name="Haberer G."/>
            <person name="Hellsten U."/>
            <person name="Mitros T."/>
            <person name="Poliakov A."/>
            <person name="Schmutz J."/>
            <person name="Spannagl M."/>
            <person name="Tang H."/>
            <person name="Wang X."/>
            <person name="Wicker T."/>
            <person name="Bharti A.K."/>
            <person name="Chapman J."/>
            <person name="Feltus F.A."/>
            <person name="Gowik U."/>
            <person name="Grigoriev I.V."/>
            <person name="Lyons E."/>
            <person name="Maher C.A."/>
            <person name="Martis M."/>
            <person name="Narechania A."/>
            <person name="Otillar R.P."/>
            <person name="Penning B.W."/>
            <person name="Salamov A.A."/>
            <person name="Wang Y."/>
            <person name="Zhang L."/>
            <person name="Carpita N.C."/>
            <person name="Freeling M."/>
            <person name="Gingle A.R."/>
            <person name="Hash C.T."/>
            <person name="Keller B."/>
            <person name="Klein P."/>
            <person name="Kresovich S."/>
            <person name="McCann M.C."/>
            <person name="Ming R."/>
            <person name="Peterson D.G."/>
            <person name="Mehboob-ur-Rahman"/>
            <person name="Ware D."/>
            <person name="Westhoff P."/>
            <person name="Mayer K.F."/>
            <person name="Messing J."/>
            <person name="Rokhsar D.S."/>
        </authorList>
    </citation>
    <scope>NUCLEOTIDE SEQUENCE [LARGE SCALE GENOMIC DNA]</scope>
    <source>
        <strain evidence="2">cv. BTx623</strain>
    </source>
</reference>
<dbReference type="AlphaFoldDB" id="A0A1W0VYC3"/>
<dbReference type="Gramene" id="OQU87129">
    <property type="protein sequence ID" value="OQU87129"/>
    <property type="gene ID" value="SORBI_3003G211233"/>
</dbReference>
<evidence type="ECO:0000313" key="1">
    <source>
        <dbReference type="EMBL" id="OQU87129.1"/>
    </source>
</evidence>
<dbReference type="EMBL" id="CM000762">
    <property type="protein sequence ID" value="OQU87129.1"/>
    <property type="molecule type" value="Genomic_DNA"/>
</dbReference>
<organism evidence="1 2">
    <name type="scientific">Sorghum bicolor</name>
    <name type="common">Sorghum</name>
    <name type="synonym">Sorghum vulgare</name>
    <dbReference type="NCBI Taxonomy" id="4558"/>
    <lineage>
        <taxon>Eukaryota</taxon>
        <taxon>Viridiplantae</taxon>
        <taxon>Streptophyta</taxon>
        <taxon>Embryophyta</taxon>
        <taxon>Tracheophyta</taxon>
        <taxon>Spermatophyta</taxon>
        <taxon>Magnoliopsida</taxon>
        <taxon>Liliopsida</taxon>
        <taxon>Poales</taxon>
        <taxon>Poaceae</taxon>
        <taxon>PACMAD clade</taxon>
        <taxon>Panicoideae</taxon>
        <taxon>Andropogonodae</taxon>
        <taxon>Andropogoneae</taxon>
        <taxon>Sorghinae</taxon>
        <taxon>Sorghum</taxon>
    </lineage>
</organism>
<dbReference type="InParanoid" id="A0A1W0VYC3"/>
<sequence length="91" mass="9639">MDILAAYLRVPGRAAAAGDRTLPVPAGVASGVLVFLGVVEVPDPAEAVIVETGGRHRLQISDENLGGAAQTSMRWTKWTSLPHPLMSMFEN</sequence>
<protein>
    <submittedName>
        <fullName evidence="1">Uncharacterized protein</fullName>
    </submittedName>
</protein>
<name>A0A1W0VYC3_SORBI</name>
<keyword evidence="2" id="KW-1185">Reference proteome</keyword>
<reference evidence="2" key="2">
    <citation type="journal article" date="2018" name="Plant J.">
        <title>The Sorghum bicolor reference genome: improved assembly, gene annotations, a transcriptome atlas, and signatures of genome organization.</title>
        <authorList>
            <person name="McCormick R.F."/>
            <person name="Truong S.K."/>
            <person name="Sreedasyam A."/>
            <person name="Jenkins J."/>
            <person name="Shu S."/>
            <person name="Sims D."/>
            <person name="Kennedy M."/>
            <person name="Amirebrahimi M."/>
            <person name="Weers B.D."/>
            <person name="McKinley B."/>
            <person name="Mattison A."/>
            <person name="Morishige D.T."/>
            <person name="Grimwood J."/>
            <person name="Schmutz J."/>
            <person name="Mullet J.E."/>
        </authorList>
    </citation>
    <scope>NUCLEOTIDE SEQUENCE [LARGE SCALE GENOMIC DNA]</scope>
    <source>
        <strain evidence="2">cv. BTx623</strain>
    </source>
</reference>
<gene>
    <name evidence="1" type="ORF">SORBI_3003G211233</name>
</gene>
<accession>A0A1W0VYC3</accession>
<evidence type="ECO:0000313" key="2">
    <source>
        <dbReference type="Proteomes" id="UP000000768"/>
    </source>
</evidence>
<dbReference type="Proteomes" id="UP000000768">
    <property type="component" value="Chromosome 3"/>
</dbReference>